<dbReference type="Proteomes" id="UP000039324">
    <property type="component" value="Unassembled WGS sequence"/>
</dbReference>
<name>A0A0G4IWF1_PLABS</name>
<proteinExistence type="predicted"/>
<reference evidence="4 6" key="2">
    <citation type="submission" date="2018-03" db="EMBL/GenBank/DDBJ databases">
        <authorList>
            <person name="Fogelqvist J."/>
        </authorList>
    </citation>
    <scope>NUCLEOTIDE SEQUENCE [LARGE SCALE GENOMIC DNA]</scope>
</reference>
<evidence type="ECO:0000259" key="2">
    <source>
        <dbReference type="Pfam" id="PF09794"/>
    </source>
</evidence>
<sequence>MNGVVIVSPFGDGGSMSSSSSSSSPPPVVTAVVRFDVSAGAVIDRVHPESASVPASVLDCLPAYALPDGVHRENLDFVYFSIPPRPGPADADNDGGDAMWRPAAAGVACFRQKPSEASARGFVQESLCLMVVSPSPDQVHRIYTLLHGQLTRPARLYFERHVDVLKSLRDAAVTCLADPDVASSSPSVMQGAHFQTTLKRLLASMPDLVLTVVKALDAGARVVVYSEAPLHHLTSTVVAVSSVIESETAVMPYVPLVELNGVLRSVKHAIVGTNNRLAVQSGNGVPAAEVVWDVDKGRVRVEEGAWSEMLDLSSADRRFAALLAAEDDAFAVFQRLRRYRSTVRTLIDARTRRRSDSQTDGERDDVVSLDRALGDFNAKWAGKMYSYLPRVHIERTDDGEDEDGDVSARMHPCYDELDHLWSSVTEQTQAIGAQAQRGISMASSALSNLMGSLANTLSFEDDKQVDPFTDDDDESHRRAHQ</sequence>
<keyword evidence="4" id="KW-0496">Mitochondrion</keyword>
<accession>A0A0G4IWF1</accession>
<dbReference type="PANTHER" id="PTHR31017:SF1">
    <property type="entry name" value="LATE SECRETORY PATHWAY PROTEIN AVL9 HOMOLOG"/>
    <property type="match status" value="1"/>
</dbReference>
<organism evidence="3 5">
    <name type="scientific">Plasmodiophora brassicae</name>
    <name type="common">Clubroot disease agent</name>
    <dbReference type="NCBI Taxonomy" id="37360"/>
    <lineage>
        <taxon>Eukaryota</taxon>
        <taxon>Sar</taxon>
        <taxon>Rhizaria</taxon>
        <taxon>Endomyxa</taxon>
        <taxon>Phytomyxea</taxon>
        <taxon>Plasmodiophorida</taxon>
        <taxon>Plasmodiophoridae</taxon>
        <taxon>Plasmodiophora</taxon>
    </lineage>
</organism>
<geneLocation type="mitochondrion" evidence="4"/>
<dbReference type="Pfam" id="PF09794">
    <property type="entry name" value="Avl9"/>
    <property type="match status" value="2"/>
</dbReference>
<dbReference type="InterPro" id="IPR051731">
    <property type="entry name" value="DENND11/AVL9_GEFs"/>
</dbReference>
<dbReference type="InterPro" id="IPR018307">
    <property type="entry name" value="ABL9/DENND6_dom"/>
</dbReference>
<keyword evidence="5" id="KW-1185">Reference proteome</keyword>
<evidence type="ECO:0000256" key="1">
    <source>
        <dbReference type="SAM" id="MobiDB-lite"/>
    </source>
</evidence>
<evidence type="ECO:0000313" key="4">
    <source>
        <dbReference type="EMBL" id="SPQ97421.1"/>
    </source>
</evidence>
<feature type="domain" description="AVL9/DENND6" evidence="2">
    <location>
        <begin position="30"/>
        <end position="244"/>
    </location>
</feature>
<dbReference type="AlphaFoldDB" id="A0A0G4IWF1"/>
<evidence type="ECO:0000313" key="6">
    <source>
        <dbReference type="Proteomes" id="UP000290189"/>
    </source>
</evidence>
<reference evidence="3 5" key="1">
    <citation type="submission" date="2015-02" db="EMBL/GenBank/DDBJ databases">
        <authorList>
            <person name="Chooi Y.-H."/>
        </authorList>
    </citation>
    <scope>NUCLEOTIDE SEQUENCE [LARGE SCALE GENOMIC DNA]</scope>
    <source>
        <strain evidence="3">E3</strain>
    </source>
</reference>
<evidence type="ECO:0000313" key="3">
    <source>
        <dbReference type="EMBL" id="CEO99416.1"/>
    </source>
</evidence>
<feature type="domain" description="AVL9/DENND6" evidence="2">
    <location>
        <begin position="246"/>
        <end position="323"/>
    </location>
</feature>
<dbReference type="EMBL" id="CDSF01000090">
    <property type="protein sequence ID" value="CEO99416.1"/>
    <property type="molecule type" value="Genomic_DNA"/>
</dbReference>
<feature type="region of interest" description="Disordered" evidence="1">
    <location>
        <begin position="461"/>
        <end position="481"/>
    </location>
</feature>
<dbReference type="GO" id="GO:0005737">
    <property type="term" value="C:cytoplasm"/>
    <property type="evidence" value="ECO:0007669"/>
    <property type="project" value="TreeGrafter"/>
</dbReference>
<dbReference type="EMBL" id="OVEO01000007">
    <property type="protein sequence ID" value="SPQ97421.1"/>
    <property type="molecule type" value="Genomic_DNA"/>
</dbReference>
<gene>
    <name evidence="3" type="ORF">PBRA_001322</name>
    <name evidence="4" type="ORF">PLBR_LOCUS4636</name>
</gene>
<dbReference type="PANTHER" id="PTHR31017">
    <property type="entry name" value="LATE SECRETORY PATHWAY PROTEIN AVL9-RELATED"/>
    <property type="match status" value="1"/>
</dbReference>
<evidence type="ECO:0000313" key="5">
    <source>
        <dbReference type="Proteomes" id="UP000039324"/>
    </source>
</evidence>
<protein>
    <recommendedName>
        <fullName evidence="2">AVL9/DENND6 domain-containing protein</fullName>
    </recommendedName>
</protein>
<dbReference type="Proteomes" id="UP000290189">
    <property type="component" value="Unassembled WGS sequence"/>
</dbReference>